<dbReference type="PROSITE" id="PS51257">
    <property type="entry name" value="PROKAR_LIPOPROTEIN"/>
    <property type="match status" value="1"/>
</dbReference>
<evidence type="ECO:0000256" key="6">
    <source>
        <dbReference type="SAM" id="SignalP"/>
    </source>
</evidence>
<feature type="compositionally biased region" description="Gly residues" evidence="5">
    <location>
        <begin position="31"/>
        <end position="42"/>
    </location>
</feature>
<reference evidence="8 9" key="1">
    <citation type="submission" date="2021-03" db="EMBL/GenBank/DDBJ databases">
        <title>Antimicrobial resistance genes in bacteria isolated from Japanese honey, and their potential for conferring macrolide and lincosamide resistance in the American foulbrood pathogen Paenibacillus larvae.</title>
        <authorList>
            <person name="Okamoto M."/>
            <person name="Kumagai M."/>
            <person name="Kanamori H."/>
            <person name="Takamatsu D."/>
        </authorList>
    </citation>
    <scope>NUCLEOTIDE SEQUENCE [LARGE SCALE GENOMIC DNA]</scope>
    <source>
        <strain evidence="8 9">J21TS7</strain>
    </source>
</reference>
<feature type="domain" description="Fe/B12 periplasmic-binding" evidence="7">
    <location>
        <begin position="88"/>
        <end position="345"/>
    </location>
</feature>
<dbReference type="InterPro" id="IPR051313">
    <property type="entry name" value="Bact_iron-sidero_bind"/>
</dbReference>
<dbReference type="PANTHER" id="PTHR30532:SF26">
    <property type="entry name" value="IRON(3+)-HYDROXAMATE-BINDING PROTEIN FHUD"/>
    <property type="match status" value="1"/>
</dbReference>
<evidence type="ECO:0000256" key="5">
    <source>
        <dbReference type="SAM" id="MobiDB-lite"/>
    </source>
</evidence>
<sequence>MFKFIRPYTLMVCVLGIALLLAACGGNGSNAGSGTSGSGGEAAGTASAGSSSDTPSSQAGGNESSGTGKTVTFQAGNGDVQVPEHPQRIVDLTNFYTGYFLALGVKPVGVLEGAMENPYFEGMLDGVESVGSEPSPEKILSLKPDLIITYTGTDGIDQLEQIAPVVAIEYGKKNYKDQMIDFGKLTGKEAEAKAWVEQWENKINELKPKIQEAVGSKTVSILNPYAKGLYVFGHNFGRGGEIIYDEFGLKAPPEAQKEAIDSGTGWATISMEKLPEFAGDIIFTCPWSGDTSDPNIVYDNPVWKSLPAVKAGHVFQLNPKADTYNDPVSLEAQLTFISDSLLSVK</sequence>
<dbReference type="EMBL" id="BORU01000001">
    <property type="protein sequence ID" value="GIO53906.1"/>
    <property type="molecule type" value="Genomic_DNA"/>
</dbReference>
<dbReference type="InterPro" id="IPR002491">
    <property type="entry name" value="ABC_transptr_periplasmic_BD"/>
</dbReference>
<feature type="chain" id="PRO_5046501935" evidence="6">
    <location>
        <begin position="23"/>
        <end position="345"/>
    </location>
</feature>
<evidence type="ECO:0000256" key="4">
    <source>
        <dbReference type="ARBA" id="ARBA00022729"/>
    </source>
</evidence>
<feature type="signal peptide" evidence="6">
    <location>
        <begin position="1"/>
        <end position="22"/>
    </location>
</feature>
<keyword evidence="4 6" id="KW-0732">Signal</keyword>
<dbReference type="Gene3D" id="3.40.50.1980">
    <property type="entry name" value="Nitrogenase molybdenum iron protein domain"/>
    <property type="match status" value="2"/>
</dbReference>
<evidence type="ECO:0000313" key="9">
    <source>
        <dbReference type="Proteomes" id="UP000676601"/>
    </source>
</evidence>
<feature type="compositionally biased region" description="Low complexity" evidence="5">
    <location>
        <begin position="43"/>
        <end position="61"/>
    </location>
</feature>
<name>A0ABQ4LBG1_9BACL</name>
<protein>
    <submittedName>
        <fullName evidence="8">Iron(3+)-hydroxamate-binding protein FhuD</fullName>
    </submittedName>
</protein>
<dbReference type="PROSITE" id="PS50983">
    <property type="entry name" value="FE_B12_PBP"/>
    <property type="match status" value="1"/>
</dbReference>
<keyword evidence="3" id="KW-0813">Transport</keyword>
<comment type="subcellular location">
    <subcellularLocation>
        <location evidence="1">Cell envelope</location>
    </subcellularLocation>
</comment>
<feature type="compositionally biased region" description="Polar residues" evidence="5">
    <location>
        <begin position="62"/>
        <end position="75"/>
    </location>
</feature>
<comment type="caution">
    <text evidence="8">The sequence shown here is derived from an EMBL/GenBank/DDBJ whole genome shotgun (WGS) entry which is preliminary data.</text>
</comment>
<dbReference type="PANTHER" id="PTHR30532">
    <property type="entry name" value="IRON III DICITRATE-BINDING PERIPLASMIC PROTEIN"/>
    <property type="match status" value="1"/>
</dbReference>
<evidence type="ECO:0000313" key="8">
    <source>
        <dbReference type="EMBL" id="GIO53906.1"/>
    </source>
</evidence>
<proteinExistence type="inferred from homology"/>
<dbReference type="RefSeq" id="WP_244867260.1">
    <property type="nucleotide sequence ID" value="NZ_BORU01000001.1"/>
</dbReference>
<comment type="similarity">
    <text evidence="2">Belongs to the bacterial solute-binding protein 8 family.</text>
</comment>
<evidence type="ECO:0000256" key="2">
    <source>
        <dbReference type="ARBA" id="ARBA00008814"/>
    </source>
</evidence>
<evidence type="ECO:0000256" key="3">
    <source>
        <dbReference type="ARBA" id="ARBA00022448"/>
    </source>
</evidence>
<feature type="region of interest" description="Disordered" evidence="5">
    <location>
        <begin position="31"/>
        <end position="82"/>
    </location>
</feature>
<keyword evidence="9" id="KW-1185">Reference proteome</keyword>
<accession>A0ABQ4LBG1</accession>
<dbReference type="CDD" id="cd01138">
    <property type="entry name" value="FeuA"/>
    <property type="match status" value="1"/>
</dbReference>
<dbReference type="Proteomes" id="UP000676601">
    <property type="component" value="Unassembled WGS sequence"/>
</dbReference>
<evidence type="ECO:0000259" key="7">
    <source>
        <dbReference type="PROSITE" id="PS50983"/>
    </source>
</evidence>
<gene>
    <name evidence="8" type="primary">fhuD</name>
    <name evidence="8" type="ORF">J21TS7_22240</name>
</gene>
<dbReference type="Pfam" id="PF01497">
    <property type="entry name" value="Peripla_BP_2"/>
    <property type="match status" value="1"/>
</dbReference>
<evidence type="ECO:0000256" key="1">
    <source>
        <dbReference type="ARBA" id="ARBA00004196"/>
    </source>
</evidence>
<dbReference type="SUPFAM" id="SSF53807">
    <property type="entry name" value="Helical backbone' metal receptor"/>
    <property type="match status" value="1"/>
</dbReference>
<organism evidence="8 9">
    <name type="scientific">Paenibacillus cineris</name>
    <dbReference type="NCBI Taxonomy" id="237530"/>
    <lineage>
        <taxon>Bacteria</taxon>
        <taxon>Bacillati</taxon>
        <taxon>Bacillota</taxon>
        <taxon>Bacilli</taxon>
        <taxon>Bacillales</taxon>
        <taxon>Paenibacillaceae</taxon>
        <taxon>Paenibacillus</taxon>
    </lineage>
</organism>